<gene>
    <name evidence="2" type="ORF">GCM10017566_30780</name>
</gene>
<keyword evidence="3" id="KW-1185">Reference proteome</keyword>
<proteinExistence type="predicted"/>
<evidence type="ECO:0000313" key="3">
    <source>
        <dbReference type="Proteomes" id="UP000658656"/>
    </source>
</evidence>
<organism evidence="2 3">
    <name type="scientific">Amycolatopsis bartoniae</name>
    <dbReference type="NCBI Taxonomy" id="941986"/>
    <lineage>
        <taxon>Bacteria</taxon>
        <taxon>Bacillati</taxon>
        <taxon>Actinomycetota</taxon>
        <taxon>Actinomycetes</taxon>
        <taxon>Pseudonocardiales</taxon>
        <taxon>Pseudonocardiaceae</taxon>
        <taxon>Amycolatopsis</taxon>
    </lineage>
</organism>
<evidence type="ECO:0000313" key="2">
    <source>
        <dbReference type="EMBL" id="GHF55597.1"/>
    </source>
</evidence>
<reference evidence="2" key="2">
    <citation type="submission" date="2020-09" db="EMBL/GenBank/DDBJ databases">
        <authorList>
            <person name="Sun Q."/>
            <person name="Zhou Y."/>
        </authorList>
    </citation>
    <scope>NUCLEOTIDE SEQUENCE</scope>
    <source>
        <strain evidence="2">CGMCC 4.7679</strain>
    </source>
</reference>
<evidence type="ECO:0000256" key="1">
    <source>
        <dbReference type="SAM" id="MobiDB-lite"/>
    </source>
</evidence>
<sequence>MSRSAESLPRVHPEPIELGIVHRLFGQARSAAGEPQYEVTTCALTPGVVCTLSLQWTVFGKRFLDSPERREAKGPSCRSFRHSGQARFARYR</sequence>
<protein>
    <submittedName>
        <fullName evidence="2">Uncharacterized protein</fullName>
    </submittedName>
</protein>
<accession>A0A8H9IUN3</accession>
<name>A0A8H9IUN3_9PSEU</name>
<dbReference type="AlphaFoldDB" id="A0A8H9IUN3"/>
<dbReference type="Proteomes" id="UP000658656">
    <property type="component" value="Unassembled WGS sequence"/>
</dbReference>
<comment type="caution">
    <text evidence="2">The sequence shown here is derived from an EMBL/GenBank/DDBJ whole genome shotgun (WGS) entry which is preliminary data.</text>
</comment>
<feature type="region of interest" description="Disordered" evidence="1">
    <location>
        <begin position="68"/>
        <end position="92"/>
    </location>
</feature>
<dbReference type="EMBL" id="BNAV01000004">
    <property type="protein sequence ID" value="GHF55597.1"/>
    <property type="molecule type" value="Genomic_DNA"/>
</dbReference>
<reference evidence="2" key="1">
    <citation type="journal article" date="2014" name="Int. J. Syst. Evol. Microbiol.">
        <title>Complete genome sequence of Corynebacterium casei LMG S-19264T (=DSM 44701T), isolated from a smear-ripened cheese.</title>
        <authorList>
            <consortium name="US DOE Joint Genome Institute (JGI-PGF)"/>
            <person name="Walter F."/>
            <person name="Albersmeier A."/>
            <person name="Kalinowski J."/>
            <person name="Ruckert C."/>
        </authorList>
    </citation>
    <scope>NUCLEOTIDE SEQUENCE</scope>
    <source>
        <strain evidence="2">CGMCC 4.7679</strain>
    </source>
</reference>